<dbReference type="GO" id="GO:0005576">
    <property type="term" value="C:extracellular region"/>
    <property type="evidence" value="ECO:0007669"/>
    <property type="project" value="UniProtKB-SubCell"/>
</dbReference>
<evidence type="ECO:0000256" key="5">
    <source>
        <dbReference type="ARBA" id="ARBA00022729"/>
    </source>
</evidence>
<keyword evidence="7 9" id="KW-0044">Antibiotic</keyword>
<comment type="caution">
    <text evidence="11">The sequence shown here is derived from an EMBL/GenBank/DDBJ whole genome shotgun (WGS) entry which is preliminary data.</text>
</comment>
<dbReference type="OMA" id="ECHDFEK"/>
<comment type="similarity">
    <text evidence="2 9">Belongs to the beta-defensin family.</text>
</comment>
<evidence type="ECO:0000313" key="12">
    <source>
        <dbReference type="Proteomes" id="UP000236370"/>
    </source>
</evidence>
<dbReference type="GO" id="GO:0045087">
    <property type="term" value="P:innate immune response"/>
    <property type="evidence" value="ECO:0007669"/>
    <property type="project" value="InterPro"/>
</dbReference>
<evidence type="ECO:0000313" key="13">
    <source>
        <dbReference type="VGNC" id="VGNC:2758"/>
    </source>
</evidence>
<dbReference type="AlphaFoldDB" id="A0A6D2XQZ5"/>
<dbReference type="Pfam" id="PF13841">
    <property type="entry name" value="Defensin_beta_2"/>
    <property type="match status" value="1"/>
</dbReference>
<evidence type="ECO:0000256" key="2">
    <source>
        <dbReference type="ARBA" id="ARBA00007371"/>
    </source>
</evidence>
<dbReference type="GO" id="GO:0042742">
    <property type="term" value="P:defense response to bacterium"/>
    <property type="evidence" value="ECO:0007669"/>
    <property type="project" value="UniProtKB-UniRule"/>
</dbReference>
<dbReference type="EMBL" id="NBAG03000221">
    <property type="protein sequence ID" value="PNI77645.1"/>
    <property type="molecule type" value="Genomic_DNA"/>
</dbReference>
<feature type="domain" description="Beta-defensin" evidence="10">
    <location>
        <begin position="30"/>
        <end position="59"/>
    </location>
</feature>
<comment type="subcellular location">
    <subcellularLocation>
        <location evidence="1 9">Secreted</location>
    </subcellularLocation>
</comment>
<evidence type="ECO:0000256" key="7">
    <source>
        <dbReference type="ARBA" id="ARBA00023022"/>
    </source>
</evidence>
<evidence type="ECO:0000256" key="3">
    <source>
        <dbReference type="ARBA" id="ARBA00022525"/>
    </source>
</evidence>
<keyword evidence="5 9" id="KW-0732">Signal</keyword>
<evidence type="ECO:0000256" key="9">
    <source>
        <dbReference type="RuleBase" id="RU231113"/>
    </source>
</evidence>
<dbReference type="VGNC" id="VGNC:2758">
    <property type="gene designation" value="DEFB133"/>
</dbReference>
<dbReference type="InterPro" id="IPR025933">
    <property type="entry name" value="Beta_defensin_dom"/>
</dbReference>
<keyword evidence="8" id="KW-1015">Disulfide bond</keyword>
<reference evidence="11 12" key="1">
    <citation type="submission" date="2017-12" db="EMBL/GenBank/DDBJ databases">
        <title>High-resolution comparative analysis of great ape genomes.</title>
        <authorList>
            <person name="Pollen A."/>
            <person name="Hastie A."/>
            <person name="Hormozdiari F."/>
            <person name="Dougherty M."/>
            <person name="Liu R."/>
            <person name="Chaisson M."/>
            <person name="Hoppe E."/>
            <person name="Hill C."/>
            <person name="Pang A."/>
            <person name="Hillier L."/>
            <person name="Baker C."/>
            <person name="Armstrong J."/>
            <person name="Shendure J."/>
            <person name="Paten B."/>
            <person name="Wilson R."/>
            <person name="Chao H."/>
            <person name="Schneider V."/>
            <person name="Ventura M."/>
            <person name="Kronenberg Z."/>
            <person name="Murali S."/>
            <person name="Gordon D."/>
            <person name="Cantsilieris S."/>
            <person name="Munson K."/>
            <person name="Nelson B."/>
            <person name="Raja A."/>
            <person name="Underwood J."/>
            <person name="Diekhans M."/>
            <person name="Fiddes I."/>
            <person name="Haussler D."/>
            <person name="Eichler E."/>
        </authorList>
    </citation>
    <scope>NUCLEOTIDE SEQUENCE [LARGE SCALE GENOMIC DNA]</scope>
    <source>
        <strain evidence="11">Yerkes chimp pedigree #C0471</strain>
    </source>
</reference>
<keyword evidence="3 9" id="KW-0964">Secreted</keyword>
<evidence type="ECO:0000259" key="10">
    <source>
        <dbReference type="Pfam" id="PF13841"/>
    </source>
</evidence>
<feature type="signal peptide" evidence="9">
    <location>
        <begin position="1"/>
        <end position="19"/>
    </location>
</feature>
<evidence type="ECO:0000256" key="4">
    <source>
        <dbReference type="ARBA" id="ARBA00022529"/>
    </source>
</evidence>
<keyword evidence="4 9" id="KW-0929">Antimicrobial</keyword>
<evidence type="ECO:0000313" key="11">
    <source>
        <dbReference type="EMBL" id="PNI77645.1"/>
    </source>
</evidence>
<feature type="chain" id="PRO_5025707366" description="Beta-defensin" evidence="9">
    <location>
        <begin position="20"/>
        <end position="61"/>
    </location>
</feature>
<gene>
    <name evidence="13" type="primary">DEFB133</name>
    <name evidence="11" type="ORF">CK820_G0007378</name>
</gene>
<organism evidence="11 12">
    <name type="scientific">Pan troglodytes</name>
    <name type="common">Chimpanzee</name>
    <dbReference type="NCBI Taxonomy" id="9598"/>
    <lineage>
        <taxon>Eukaryota</taxon>
        <taxon>Metazoa</taxon>
        <taxon>Chordata</taxon>
        <taxon>Craniata</taxon>
        <taxon>Vertebrata</taxon>
        <taxon>Euteleostomi</taxon>
        <taxon>Mammalia</taxon>
        <taxon>Eutheria</taxon>
        <taxon>Euarchontoglires</taxon>
        <taxon>Primates</taxon>
        <taxon>Haplorrhini</taxon>
        <taxon>Catarrhini</taxon>
        <taxon>Hominidae</taxon>
        <taxon>Pan</taxon>
    </lineage>
</organism>
<evidence type="ECO:0000256" key="1">
    <source>
        <dbReference type="ARBA" id="ARBA00004613"/>
    </source>
</evidence>
<dbReference type="PANTHER" id="PTHR20515">
    <property type="entry name" value="BETA-DEFENSIN"/>
    <property type="match status" value="1"/>
</dbReference>
<sequence length="61" mass="7195">MKIHIFLFVLFFFLVPIATRVKCAVKDTYSCFIVRGKCRHECHDFEKPIGFCTKLNANCYM</sequence>
<accession>A0A6D2XQZ5</accession>
<keyword evidence="6 9" id="KW-0211">Defensin</keyword>
<evidence type="ECO:0000256" key="8">
    <source>
        <dbReference type="ARBA" id="ARBA00023157"/>
    </source>
</evidence>
<evidence type="ECO:0000256" key="6">
    <source>
        <dbReference type="ARBA" id="ARBA00022940"/>
    </source>
</evidence>
<comment type="function">
    <text evidence="9">Has antibacterial activity.</text>
</comment>
<proteinExistence type="inferred from homology"/>
<dbReference type="Proteomes" id="UP000236370">
    <property type="component" value="Unassembled WGS sequence"/>
</dbReference>
<dbReference type="PANTHER" id="PTHR20515:SF17">
    <property type="entry name" value="BETA-DEFENSIN 133"/>
    <property type="match status" value="1"/>
</dbReference>
<protein>
    <recommendedName>
        <fullName evidence="9">Beta-defensin</fullName>
    </recommendedName>
</protein>
<name>A0A6D2XQZ5_PANTR</name>